<keyword evidence="1" id="KW-0812">Transmembrane</keyword>
<protein>
    <submittedName>
        <fullName evidence="2">Uncharacterized protein</fullName>
    </submittedName>
</protein>
<organism evidence="2 3">
    <name type="scientific">Gymnopus androsaceus JB14</name>
    <dbReference type="NCBI Taxonomy" id="1447944"/>
    <lineage>
        <taxon>Eukaryota</taxon>
        <taxon>Fungi</taxon>
        <taxon>Dikarya</taxon>
        <taxon>Basidiomycota</taxon>
        <taxon>Agaricomycotina</taxon>
        <taxon>Agaricomycetes</taxon>
        <taxon>Agaricomycetidae</taxon>
        <taxon>Agaricales</taxon>
        <taxon>Marasmiineae</taxon>
        <taxon>Omphalotaceae</taxon>
        <taxon>Gymnopus</taxon>
    </lineage>
</organism>
<keyword evidence="3" id="KW-1185">Reference proteome</keyword>
<keyword evidence="1" id="KW-0472">Membrane</keyword>
<accession>A0A6A4IBU9</accession>
<sequence length="81" mass="9180">MRYYDSAQVRPVPHQKKLSIGQDSINILNTLGQRSRLDFHGTLLQLYYALSGIVALCLLPFKVYGIPRNVLPFPLDLVPLL</sequence>
<proteinExistence type="predicted"/>
<evidence type="ECO:0000313" key="3">
    <source>
        <dbReference type="Proteomes" id="UP000799118"/>
    </source>
</evidence>
<reference evidence="2" key="1">
    <citation type="journal article" date="2019" name="Environ. Microbiol.">
        <title>Fungal ecological strategies reflected in gene transcription - a case study of two litter decomposers.</title>
        <authorList>
            <person name="Barbi F."/>
            <person name="Kohler A."/>
            <person name="Barry K."/>
            <person name="Baskaran P."/>
            <person name="Daum C."/>
            <person name="Fauchery L."/>
            <person name="Ihrmark K."/>
            <person name="Kuo A."/>
            <person name="LaButti K."/>
            <person name="Lipzen A."/>
            <person name="Morin E."/>
            <person name="Grigoriev I.V."/>
            <person name="Henrissat B."/>
            <person name="Lindahl B."/>
            <person name="Martin F."/>
        </authorList>
    </citation>
    <scope>NUCLEOTIDE SEQUENCE</scope>
    <source>
        <strain evidence="2">JB14</strain>
    </source>
</reference>
<gene>
    <name evidence="2" type="ORF">BT96DRAFT_915492</name>
</gene>
<name>A0A6A4IBU9_9AGAR</name>
<feature type="transmembrane region" description="Helical" evidence="1">
    <location>
        <begin position="46"/>
        <end position="66"/>
    </location>
</feature>
<evidence type="ECO:0000313" key="2">
    <source>
        <dbReference type="EMBL" id="KAE9406264.1"/>
    </source>
</evidence>
<evidence type="ECO:0000256" key="1">
    <source>
        <dbReference type="SAM" id="Phobius"/>
    </source>
</evidence>
<dbReference type="EMBL" id="ML769403">
    <property type="protein sequence ID" value="KAE9406264.1"/>
    <property type="molecule type" value="Genomic_DNA"/>
</dbReference>
<dbReference type="Proteomes" id="UP000799118">
    <property type="component" value="Unassembled WGS sequence"/>
</dbReference>
<dbReference type="AlphaFoldDB" id="A0A6A4IBU9"/>
<keyword evidence="1" id="KW-1133">Transmembrane helix</keyword>